<protein>
    <recommendedName>
        <fullName evidence="4">Lipocalin family protein</fullName>
    </recommendedName>
</protein>
<sequence>MRKNLIFTEIRKLHYVFIILILSALFVSCHKKNESDVCIAPTIEKNLVGIWDALLMSDEGTKYILEFKNDGSYVESNGLLFGTDNAPDITWKIQKDSVVVTGKYNNATSGSYSFSVLTNTCEKVVFDMEGIDKLILTRKK</sequence>
<reference evidence="2 3" key="1">
    <citation type="submission" date="2019-05" db="EMBL/GenBank/DDBJ databases">
        <authorList>
            <person name="Qu J.-H."/>
        </authorList>
    </citation>
    <scope>NUCLEOTIDE SEQUENCE [LARGE SCALE GENOMIC DNA]</scope>
    <source>
        <strain evidence="2 3">NS28</strain>
    </source>
</reference>
<keyword evidence="1" id="KW-0472">Membrane</keyword>
<dbReference type="RefSeq" id="WP_139010972.1">
    <property type="nucleotide sequence ID" value="NZ_VBSN01000026.1"/>
</dbReference>
<dbReference type="OrthoDB" id="959589at2"/>
<dbReference type="PROSITE" id="PS51257">
    <property type="entry name" value="PROKAR_LIPOPROTEIN"/>
    <property type="match status" value="1"/>
</dbReference>
<comment type="caution">
    <text evidence="2">The sequence shown here is derived from an EMBL/GenBank/DDBJ whole genome shotgun (WGS) entry which is preliminary data.</text>
</comment>
<accession>A0A5M8QX10</accession>
<proteinExistence type="predicted"/>
<evidence type="ECO:0000256" key="1">
    <source>
        <dbReference type="SAM" id="Phobius"/>
    </source>
</evidence>
<organism evidence="2 3">
    <name type="scientific">Dyadobacter flavalbus</name>
    <dbReference type="NCBI Taxonomy" id="2579942"/>
    <lineage>
        <taxon>Bacteria</taxon>
        <taxon>Pseudomonadati</taxon>
        <taxon>Bacteroidota</taxon>
        <taxon>Cytophagia</taxon>
        <taxon>Cytophagales</taxon>
        <taxon>Spirosomataceae</taxon>
        <taxon>Dyadobacter</taxon>
    </lineage>
</organism>
<evidence type="ECO:0000313" key="2">
    <source>
        <dbReference type="EMBL" id="KAA6440855.1"/>
    </source>
</evidence>
<feature type="transmembrane region" description="Helical" evidence="1">
    <location>
        <begin position="12"/>
        <end position="28"/>
    </location>
</feature>
<gene>
    <name evidence="2" type="ORF">FEM33_04815</name>
</gene>
<evidence type="ECO:0000313" key="3">
    <source>
        <dbReference type="Proteomes" id="UP000323994"/>
    </source>
</evidence>
<dbReference type="AlphaFoldDB" id="A0A5M8QX10"/>
<dbReference type="EMBL" id="VBSN01000026">
    <property type="protein sequence ID" value="KAA6440855.1"/>
    <property type="molecule type" value="Genomic_DNA"/>
</dbReference>
<keyword evidence="1" id="KW-1133">Transmembrane helix</keyword>
<name>A0A5M8QX10_9BACT</name>
<keyword evidence="3" id="KW-1185">Reference proteome</keyword>
<keyword evidence="1" id="KW-0812">Transmembrane</keyword>
<evidence type="ECO:0008006" key="4">
    <source>
        <dbReference type="Google" id="ProtNLM"/>
    </source>
</evidence>
<dbReference type="Proteomes" id="UP000323994">
    <property type="component" value="Unassembled WGS sequence"/>
</dbReference>